<dbReference type="PANTHER" id="PTHR43007:SF1">
    <property type="entry name" value="2-PHOSPHO-L-LACTATE TRANSFERASE"/>
    <property type="match status" value="1"/>
</dbReference>
<dbReference type="Gene3D" id="3.40.50.10680">
    <property type="entry name" value="CofD-like domains"/>
    <property type="match status" value="1"/>
</dbReference>
<dbReference type="Proteomes" id="UP000317158">
    <property type="component" value="Unassembled WGS sequence"/>
</dbReference>
<evidence type="ECO:0000256" key="1">
    <source>
        <dbReference type="ARBA" id="ARBA00022679"/>
    </source>
</evidence>
<dbReference type="CDD" id="cd07186">
    <property type="entry name" value="CofD_like"/>
    <property type="match status" value="1"/>
</dbReference>
<reference evidence="3 4" key="1">
    <citation type="journal article" date="2019" name="Nat. Microbiol.">
        <title>Wide diversity of methane and short-chain alkane metabolisms in uncultured archaea.</title>
        <authorList>
            <person name="Borrel G."/>
            <person name="Adam P.S."/>
            <person name="McKay L.J."/>
            <person name="Chen L.X."/>
            <person name="Sierra-Garcia I.N."/>
            <person name="Sieber C.M."/>
            <person name="Letourneur Q."/>
            <person name="Ghozlane A."/>
            <person name="Andersen G.L."/>
            <person name="Li W.J."/>
            <person name="Hallam S.J."/>
            <person name="Muyzer G."/>
            <person name="de Oliveira V.M."/>
            <person name="Inskeep W.P."/>
            <person name="Banfield J.F."/>
            <person name="Gribaldo S."/>
        </authorList>
    </citation>
    <scope>NUCLEOTIDE SEQUENCE [LARGE SCALE GENOMIC DNA]</scope>
    <source>
        <strain evidence="3">NM1a</strain>
    </source>
</reference>
<proteinExistence type="inferred from homology"/>
<evidence type="ECO:0000313" key="4">
    <source>
        <dbReference type="Proteomes" id="UP000317158"/>
    </source>
</evidence>
<dbReference type="EC" id="2.7.8.28" evidence="3"/>
<comment type="caution">
    <text evidence="3">The sequence shown here is derived from an EMBL/GenBank/DDBJ whole genome shotgun (WGS) entry which is preliminary data.</text>
</comment>
<accession>A0A520KT87</accession>
<dbReference type="Pfam" id="PF01933">
    <property type="entry name" value="CofD"/>
    <property type="match status" value="1"/>
</dbReference>
<dbReference type="EMBL" id="RXIF01000004">
    <property type="protein sequence ID" value="RZN65121.1"/>
    <property type="molecule type" value="Genomic_DNA"/>
</dbReference>
<dbReference type="HAMAP" id="MF_01257">
    <property type="entry name" value="CofD"/>
    <property type="match status" value="1"/>
</dbReference>
<dbReference type="NCBIfam" id="TIGR01819">
    <property type="entry name" value="F420_cofD"/>
    <property type="match status" value="1"/>
</dbReference>
<dbReference type="AlphaFoldDB" id="A0A520KT87"/>
<evidence type="ECO:0000313" key="3">
    <source>
        <dbReference type="EMBL" id="RZN65121.1"/>
    </source>
</evidence>
<dbReference type="InterPro" id="IPR002882">
    <property type="entry name" value="CofD"/>
</dbReference>
<protein>
    <submittedName>
        <fullName evidence="3">2-phospho-L-lactate transferase</fullName>
        <ecNumber evidence="3">2.7.8.28</ecNumber>
    </submittedName>
</protein>
<evidence type="ECO:0000256" key="2">
    <source>
        <dbReference type="ARBA" id="ARBA00022842"/>
    </source>
</evidence>
<dbReference type="Gene3D" id="1.10.8.240">
    <property type="entry name" value="CofD-like domain"/>
    <property type="match status" value="1"/>
</dbReference>
<dbReference type="SUPFAM" id="SSF142338">
    <property type="entry name" value="CofD-like"/>
    <property type="match status" value="1"/>
</dbReference>
<gene>
    <name evidence="3" type="ORF">EF806_03440</name>
</gene>
<keyword evidence="2" id="KW-0460">Magnesium</keyword>
<keyword evidence="1 3" id="KW-0808">Transferase</keyword>
<dbReference type="InterPro" id="IPR038136">
    <property type="entry name" value="CofD-like_dom_sf"/>
</dbReference>
<name>A0A520KT87_METT2</name>
<dbReference type="PANTHER" id="PTHR43007">
    <property type="entry name" value="2-PHOSPHO-L-LACTATE TRANSFERASE"/>
    <property type="match status" value="1"/>
</dbReference>
<dbReference type="GO" id="GO:0000287">
    <property type="term" value="F:magnesium ion binding"/>
    <property type="evidence" value="ECO:0007669"/>
    <property type="project" value="InterPro"/>
</dbReference>
<sequence>MIVLSGGTGTPKLISGLKQIDEDFNIIVNTGEDYWISGNLISPDIDSVIYTLAGIIDKERWWGIKDDTFVTHEEISRMAYNAKVKGEWMQIGDLDRATHIFRSDLIRENKNKTEATLILAKYFGIKQKVLPMCNEDINTIIKTGEGEMHFQEFWVYRRGEPLVEDVYFRNIEKAKITKEIDRLLKEEDTVLIGPSNPISSILPILSVENFRERLKDKYVISISPIIGEKPISGPAASFMQVKGLEVSSNGVAEFYKDILDVFVVDYRDNMIDKKKIKDIDLYATDILIENDEKSKKLAQFIRNLL</sequence>
<dbReference type="GO" id="GO:0043743">
    <property type="term" value="F:LPPG:FO 2-phospho-L-lactate transferase activity"/>
    <property type="evidence" value="ECO:0007669"/>
    <property type="project" value="UniProtKB-EC"/>
</dbReference>
<organism evidence="3 4">
    <name type="scientific">Methanoliparum thermophilum</name>
    <dbReference type="NCBI Taxonomy" id="2491083"/>
    <lineage>
        <taxon>Archaea</taxon>
        <taxon>Methanobacteriati</taxon>
        <taxon>Methanobacteriota</taxon>
        <taxon>Candidatus Methanoliparia</taxon>
        <taxon>Candidatus Methanoliparales</taxon>
        <taxon>Candidatus Methanoliparaceae</taxon>
        <taxon>Candidatus Methanoliparum</taxon>
    </lineage>
</organism>
<dbReference type="InterPro" id="IPR010115">
    <property type="entry name" value="FbiA/CofD"/>
</dbReference>